<accession>A0ABQ1AEG8</accession>
<comment type="caution">
    <text evidence="2">The sequence shown here is derived from an EMBL/GenBank/DDBJ whole genome shotgun (WGS) entry which is preliminary data.</text>
</comment>
<name>A0ABQ1AEG8_ASPLE</name>
<evidence type="ECO:0000313" key="2">
    <source>
        <dbReference type="EMBL" id="GFF80165.1"/>
    </source>
</evidence>
<evidence type="ECO:0000256" key="1">
    <source>
        <dbReference type="SAM" id="SignalP"/>
    </source>
</evidence>
<protein>
    <submittedName>
        <fullName evidence="2">Uncharacterized protein</fullName>
    </submittedName>
</protein>
<proteinExistence type="predicted"/>
<keyword evidence="3" id="KW-1185">Reference proteome</keyword>
<feature type="chain" id="PRO_5045393740" evidence="1">
    <location>
        <begin position="19"/>
        <end position="109"/>
    </location>
</feature>
<sequence length="109" mass="11866">MKLFAVTGLLFWSSLAYARNHNFCACQTHTNGGLDLQATIYCCDELQGKANAAMELITKPFEGGAKFPGSYCGSEPAGDGRHATTMSGDWWHSCCQRKLGEGADSTCYW</sequence>
<gene>
    <name evidence="2" type="ORF">IFM60648_05666</name>
</gene>
<reference evidence="2 3" key="1">
    <citation type="submission" date="2020-01" db="EMBL/GenBank/DDBJ databases">
        <title>Draft genome sequence of Aspergillus lentulus IFM 60648.</title>
        <authorList>
            <person name="Takahashi H."/>
            <person name="Yaguchi T."/>
        </authorList>
    </citation>
    <scope>NUCLEOTIDE SEQUENCE [LARGE SCALE GENOMIC DNA]</scope>
    <source>
        <strain evidence="2 3">IFM 60648</strain>
    </source>
</reference>
<organism evidence="2 3">
    <name type="scientific">Aspergillus lentulus</name>
    <dbReference type="NCBI Taxonomy" id="293939"/>
    <lineage>
        <taxon>Eukaryota</taxon>
        <taxon>Fungi</taxon>
        <taxon>Dikarya</taxon>
        <taxon>Ascomycota</taxon>
        <taxon>Pezizomycotina</taxon>
        <taxon>Eurotiomycetes</taxon>
        <taxon>Eurotiomycetidae</taxon>
        <taxon>Eurotiales</taxon>
        <taxon>Aspergillaceae</taxon>
        <taxon>Aspergillus</taxon>
        <taxon>Aspergillus subgen. Fumigati</taxon>
    </lineage>
</organism>
<evidence type="ECO:0000313" key="3">
    <source>
        <dbReference type="Proteomes" id="UP000465220"/>
    </source>
</evidence>
<feature type="signal peptide" evidence="1">
    <location>
        <begin position="1"/>
        <end position="18"/>
    </location>
</feature>
<keyword evidence="1" id="KW-0732">Signal</keyword>
<dbReference type="EMBL" id="BLKI01000030">
    <property type="protein sequence ID" value="GFF80165.1"/>
    <property type="molecule type" value="Genomic_DNA"/>
</dbReference>
<dbReference type="Proteomes" id="UP000465220">
    <property type="component" value="Unassembled WGS sequence"/>
</dbReference>